<keyword evidence="2" id="KW-1185">Reference proteome</keyword>
<dbReference type="AlphaFoldDB" id="A0AAV4Y229"/>
<comment type="caution">
    <text evidence="1">The sequence shown here is derived from an EMBL/GenBank/DDBJ whole genome shotgun (WGS) entry which is preliminary data.</text>
</comment>
<reference evidence="1 2" key="1">
    <citation type="submission" date="2021-06" db="EMBL/GenBank/DDBJ databases">
        <title>Caerostris extrusa draft genome.</title>
        <authorList>
            <person name="Kono N."/>
            <person name="Arakawa K."/>
        </authorList>
    </citation>
    <scope>NUCLEOTIDE SEQUENCE [LARGE SCALE GENOMIC DNA]</scope>
</reference>
<gene>
    <name evidence="1" type="ORF">CEXT_261801</name>
</gene>
<dbReference type="EMBL" id="BPLR01018518">
    <property type="protein sequence ID" value="GIZ00219.1"/>
    <property type="molecule type" value="Genomic_DNA"/>
</dbReference>
<sequence length="113" mass="12991">MNVDDDFIFKKLKGTKFLQKYLTVAWTFISVKTYILAKLKSKEMDIARSNDYAFEGIFSPDIIAPLCHQDEGEESVRPRVVNVQGTKLISQHFFSTFLSPCHSFLPRIQASKK</sequence>
<evidence type="ECO:0000313" key="1">
    <source>
        <dbReference type="EMBL" id="GIZ00219.1"/>
    </source>
</evidence>
<evidence type="ECO:0000313" key="2">
    <source>
        <dbReference type="Proteomes" id="UP001054945"/>
    </source>
</evidence>
<protein>
    <submittedName>
        <fullName evidence="1">Uncharacterized protein</fullName>
    </submittedName>
</protein>
<proteinExistence type="predicted"/>
<organism evidence="1 2">
    <name type="scientific">Caerostris extrusa</name>
    <name type="common">Bark spider</name>
    <name type="synonym">Caerostris bankana</name>
    <dbReference type="NCBI Taxonomy" id="172846"/>
    <lineage>
        <taxon>Eukaryota</taxon>
        <taxon>Metazoa</taxon>
        <taxon>Ecdysozoa</taxon>
        <taxon>Arthropoda</taxon>
        <taxon>Chelicerata</taxon>
        <taxon>Arachnida</taxon>
        <taxon>Araneae</taxon>
        <taxon>Araneomorphae</taxon>
        <taxon>Entelegynae</taxon>
        <taxon>Araneoidea</taxon>
        <taxon>Araneidae</taxon>
        <taxon>Caerostris</taxon>
    </lineage>
</organism>
<dbReference type="Proteomes" id="UP001054945">
    <property type="component" value="Unassembled WGS sequence"/>
</dbReference>
<name>A0AAV4Y229_CAEEX</name>
<accession>A0AAV4Y229</accession>